<dbReference type="RefSeq" id="XP_040238844.2">
    <property type="nucleotide sequence ID" value="XM_040382910.2"/>
</dbReference>
<feature type="region of interest" description="Disordered" evidence="2">
    <location>
        <begin position="832"/>
        <end position="854"/>
    </location>
</feature>
<dbReference type="Pfam" id="PF21022">
    <property type="entry name" value="Rap-GAP_dimer"/>
    <property type="match status" value="1"/>
</dbReference>
<feature type="domain" description="Rap-GAP" evidence="3">
    <location>
        <begin position="346"/>
        <end position="562"/>
    </location>
</feature>
<dbReference type="PANTHER" id="PTHR15711">
    <property type="entry name" value="RAP GTPASE-ACTIVATING PROTEIN"/>
    <property type="match status" value="1"/>
</dbReference>
<feature type="compositionally biased region" description="Polar residues" evidence="2">
    <location>
        <begin position="675"/>
        <end position="703"/>
    </location>
</feature>
<reference key="1">
    <citation type="journal article" date="2019" name="Genes (Basel)">
        <title>A High-Quality De novo Genome Assembly from a Single Mosquito Using PacBio Sequencing.</title>
        <authorList>
            <person name="Kingan S.B."/>
            <person name="Heaton H."/>
            <person name="Cudini J."/>
            <person name="Lambert C.C."/>
            <person name="Baybayan P."/>
            <person name="Galvin B.D."/>
            <person name="Durbin R."/>
            <person name="Korlach J."/>
            <person name="Lawniczak M.K.N."/>
        </authorList>
    </citation>
    <scope>NUCLEOTIDE SEQUENCE [LARGE SCALE GENOMIC DNA]</scope>
    <source>
        <strain>Mali-NIH</strain>
    </source>
</reference>
<dbReference type="GO" id="GO:0051056">
    <property type="term" value="P:regulation of small GTPase mediated signal transduction"/>
    <property type="evidence" value="ECO:0007669"/>
    <property type="project" value="InterPro"/>
</dbReference>
<dbReference type="VEuPathDB" id="VectorBase:ACON009533"/>
<dbReference type="PANTHER" id="PTHR15711:SF32">
    <property type="entry name" value="RAP GTPASE ACTIVATING PROTEIN 1, ISOFORM H"/>
    <property type="match status" value="1"/>
</dbReference>
<dbReference type="GO" id="GO:0005096">
    <property type="term" value="F:GTPase activator activity"/>
    <property type="evidence" value="ECO:0007669"/>
    <property type="project" value="UniProtKB-KW"/>
</dbReference>
<dbReference type="VEuPathDB" id="VectorBase:ACMO_002988"/>
<feature type="region of interest" description="Disordered" evidence="2">
    <location>
        <begin position="619"/>
        <end position="771"/>
    </location>
</feature>
<name>A0A6E8VY61_ANOCL</name>
<organism evidence="4 5">
    <name type="scientific">Anopheles coluzzii</name>
    <name type="common">African malaria mosquito</name>
    <dbReference type="NCBI Taxonomy" id="1518534"/>
    <lineage>
        <taxon>Eukaryota</taxon>
        <taxon>Metazoa</taxon>
        <taxon>Ecdysozoa</taxon>
        <taxon>Arthropoda</taxon>
        <taxon>Hexapoda</taxon>
        <taxon>Insecta</taxon>
        <taxon>Pterygota</taxon>
        <taxon>Neoptera</taxon>
        <taxon>Endopterygota</taxon>
        <taxon>Diptera</taxon>
        <taxon>Nematocera</taxon>
        <taxon>Culicoidea</taxon>
        <taxon>Culicidae</taxon>
        <taxon>Anophelinae</taxon>
        <taxon>Anopheles</taxon>
    </lineage>
</organism>
<dbReference type="Proteomes" id="UP001105220">
    <property type="component" value="Unplaced"/>
</dbReference>
<dbReference type="SUPFAM" id="SSF111347">
    <property type="entry name" value="Rap/Ran-GAP"/>
    <property type="match status" value="1"/>
</dbReference>
<protein>
    <submittedName>
        <fullName evidence="4">Rap-GAP domain-containing protein</fullName>
    </submittedName>
</protein>
<dbReference type="FunFam" id="3.40.50.11210:FF:000001">
    <property type="entry name" value="Ral GTPase-activating protein subunit alpha-1 isoform 1"/>
    <property type="match status" value="1"/>
</dbReference>
<feature type="compositionally biased region" description="Polar residues" evidence="2">
    <location>
        <begin position="96"/>
        <end position="112"/>
    </location>
</feature>
<dbReference type="Pfam" id="PF02145">
    <property type="entry name" value="Rap_GAP"/>
    <property type="match status" value="1"/>
</dbReference>
<evidence type="ECO:0000259" key="3">
    <source>
        <dbReference type="PROSITE" id="PS50085"/>
    </source>
</evidence>
<accession>A0A6E8VY61</accession>
<dbReference type="CTD" id="34032"/>
<feature type="compositionally biased region" description="Basic and acidic residues" evidence="2">
    <location>
        <begin position="1"/>
        <end position="10"/>
    </location>
</feature>
<dbReference type="GO" id="GO:0005737">
    <property type="term" value="C:cytoplasm"/>
    <property type="evidence" value="ECO:0007669"/>
    <property type="project" value="TreeGrafter"/>
</dbReference>
<dbReference type="GeneID" id="120959480"/>
<feature type="compositionally biased region" description="Low complexity" evidence="2">
    <location>
        <begin position="704"/>
        <end position="723"/>
    </location>
</feature>
<dbReference type="Gene3D" id="6.10.140.210">
    <property type="match status" value="1"/>
</dbReference>
<proteinExistence type="predicted"/>
<feature type="compositionally biased region" description="Gly residues" evidence="2">
    <location>
        <begin position="628"/>
        <end position="643"/>
    </location>
</feature>
<feature type="compositionally biased region" description="Low complexity" evidence="2">
    <location>
        <begin position="173"/>
        <end position="191"/>
    </location>
</feature>
<dbReference type="AlphaFoldDB" id="A0A6E8VY61"/>
<dbReference type="Gene3D" id="3.40.50.11210">
    <property type="entry name" value="Rap/Ran-GAP"/>
    <property type="match status" value="1"/>
</dbReference>
<dbReference type="VEuPathDB" id="VectorBase:ACON2_030918"/>
<keyword evidence="5" id="KW-1185">Reference proteome</keyword>
<dbReference type="PROSITE" id="PS50085">
    <property type="entry name" value="RAPGAP"/>
    <property type="match status" value="1"/>
</dbReference>
<dbReference type="InterPro" id="IPR050989">
    <property type="entry name" value="Rap1_Ran_GAP"/>
</dbReference>
<evidence type="ECO:0000256" key="2">
    <source>
        <dbReference type="SAM" id="MobiDB-lite"/>
    </source>
</evidence>
<evidence type="ECO:0000313" key="4">
    <source>
        <dbReference type="EnsemblMetazoa" id="ACON009533-PA"/>
    </source>
</evidence>
<evidence type="ECO:0000256" key="1">
    <source>
        <dbReference type="ARBA" id="ARBA00022468"/>
    </source>
</evidence>
<reference evidence="4" key="2">
    <citation type="submission" date="2020-05" db="UniProtKB">
        <authorList>
            <consortium name="EnsemblMetazoa"/>
        </authorList>
    </citation>
    <scope>IDENTIFICATION</scope>
    <source>
        <strain evidence="4">Ngousso</strain>
    </source>
</reference>
<feature type="compositionally biased region" description="Gly residues" evidence="2">
    <location>
        <begin position="735"/>
        <end position="744"/>
    </location>
</feature>
<evidence type="ECO:0000313" key="5">
    <source>
        <dbReference type="Proteomes" id="UP001105220"/>
    </source>
</evidence>
<dbReference type="InterPro" id="IPR000331">
    <property type="entry name" value="Rap/Ran_GAP_dom"/>
</dbReference>
<dbReference type="EnsemblMetazoa" id="ACON009533-RA">
    <property type="protein sequence ID" value="ACON009533-PA"/>
    <property type="gene ID" value="ACON009533"/>
</dbReference>
<feature type="compositionally biased region" description="Low complexity" evidence="2">
    <location>
        <begin position="127"/>
        <end position="155"/>
    </location>
</feature>
<dbReference type="InterPro" id="IPR035974">
    <property type="entry name" value="Rap/Ran-GAP_sf"/>
</dbReference>
<keyword evidence="1" id="KW-0343">GTPase activation</keyword>
<feature type="compositionally biased region" description="Low complexity" evidence="2">
    <location>
        <begin position="11"/>
        <end position="55"/>
    </location>
</feature>
<feature type="compositionally biased region" description="Low complexity" evidence="2">
    <location>
        <begin position="839"/>
        <end position="854"/>
    </location>
</feature>
<feature type="region of interest" description="Disordered" evidence="2">
    <location>
        <begin position="1"/>
        <end position="74"/>
    </location>
</feature>
<feature type="region of interest" description="Disordered" evidence="2">
    <location>
        <begin position="87"/>
        <end position="191"/>
    </location>
</feature>
<feature type="region of interest" description="Disordered" evidence="2">
    <location>
        <begin position="577"/>
        <end position="603"/>
    </location>
</feature>
<sequence length="945" mass="100534">MGVLRWRDLPGSRSSMTSSSSNNNNNNNNANNNGNNITSSISATGNNSAANGNNNQLHHHHHHPGGRIEVRTVSTGTKTRMVCINTRSAEERIANPHSTNESTNNLSVQIPQSMGGGGGNTRSLLRHSNSMSSNPHSNSNSTPASPHLLSNSSSVHLHHAGAGGGGLHHHQQQHPQYQSQSSVSSQSSSIISTVPPVQRLLEDALSKPGPHPMIIVPNSGGYWVDGTDHDASYEVPSHTTWRVGKIESDDTAKCYRRFFIAREHSNLVGHDDQLGPVLLSIKSENVANQEHIRILLRLRTGTMHELIPASCLGSSPSPIKMARLLNEQINVDSFMPVLCPKASALIASYDEHVLVTNFKFGVLYQRFGQTAEEELFCNSETTPAFDEFLDVLGQRIRLRDHKGYRGGLDIQNGHTGDTAVYDVFKEREIMFHVSTLLPYTEADPQQLQRKRHIGNDIVAIVFQEENTPFSPAMIASHFLHAFIVVQPIEPNTPNCRYKISVTARDDVPFFGPTLPQPSVFKRGPELKEFLLTKLINAENACYKADKFAQLELRTRSSLLQNLVDELKEKTRDFLGMDVGGGAAGVPTSPTPETPKSEGGFTGSRFIDTVKKALNARLRSQNSDPTNNGSGGAGSVDTATGGGGAKHHNSMKKSKDGTSLVSDMPCGPGGAVNIGRSLSKSSTTGSRKSPNDSVASSPDITSRCSLNPTLTNNNNNSNAPNNNNTIGKNHPNGSANGNGAGGNAAAGGANNNNGPVAMSETSDDSSLNSVDLDPMDAGATYIDSDTGLESMSSADATTKACSLCLDGTGSTNGGGSVVSVSISGASVTIDGGNARELRNSGGSASSGTGSTASAGQMGCGSVVGQGAASVTQETLQQVEGMRQEITRLKCDKLDLLRQNVTCQRDIKRLRERELSLQGDLAAAGKEILRLRDLLKECLPTAVADPI</sequence>